<proteinExistence type="predicted"/>
<dbReference type="PROSITE" id="PS51450">
    <property type="entry name" value="LRR"/>
    <property type="match status" value="1"/>
</dbReference>
<dbReference type="OMA" id="EIHYLRF"/>
<dbReference type="SUPFAM" id="SSF52058">
    <property type="entry name" value="L domain-like"/>
    <property type="match status" value="1"/>
</dbReference>
<dbReference type="eggNOG" id="KOG3207">
    <property type="taxonomic scope" value="Eukaryota"/>
</dbReference>
<accession>T1K289</accession>
<dbReference type="Gene3D" id="3.80.10.10">
    <property type="entry name" value="Ribonuclease Inhibitor"/>
    <property type="match status" value="3"/>
</dbReference>
<protein>
    <recommendedName>
        <fullName evidence="5">Ubiquitin-like domain-containing protein</fullName>
    </recommendedName>
</protein>
<sequence>MDTKKQSSFTEAVKSKYLDYDGIDENPGILFPTLAGKSKSLLYERSEKLNSHLKALERRTEIDLKCCSIGFVDHDSEMFDKLRNVQILDVSFNQLTSWRQISDLVRNLQSLRHIIVTGNPLEILSDDEYQQLSQYFSKIKIIILGKLNYDWSKIVLCSKYLWPQLEELDVFDNLIDSIEAPAPEMFNNLTTLILNGNQLINWKYINNLGNLKKLTCLKLVNCGIESVEIDENENLFLSLKHLDLKTNRLNSWKDIANLNKLPALEELIVRDNPLFEDMNFDYTFNFVLSIVGRLKYLNRQQITDNLRRDGEIHYLRFYYSKYLKSIEAGDETFLEENPRYLQILQDYGTPFDLSAKNKAKKAPNKLIELTICDLSTGTSIIKKIPRTIMVTALKHLVKRLLSIDDMKEISIWVKSKNDFNQEIEYEMDKDEHNLDFYSCKDNDLLVIKYN</sequence>
<evidence type="ECO:0000256" key="2">
    <source>
        <dbReference type="ARBA" id="ARBA00022737"/>
    </source>
</evidence>
<keyword evidence="4" id="KW-1185">Reference proteome</keyword>
<evidence type="ECO:0000313" key="4">
    <source>
        <dbReference type="Proteomes" id="UP000015104"/>
    </source>
</evidence>
<reference evidence="4" key="1">
    <citation type="submission" date="2011-08" db="EMBL/GenBank/DDBJ databases">
        <authorList>
            <person name="Rombauts S."/>
        </authorList>
    </citation>
    <scope>NUCLEOTIDE SEQUENCE</scope>
    <source>
        <strain evidence="4">London</strain>
    </source>
</reference>
<dbReference type="Proteomes" id="UP000015104">
    <property type="component" value="Unassembled WGS sequence"/>
</dbReference>
<dbReference type="HOGENOM" id="CLU_017716_5_0_1"/>
<keyword evidence="2" id="KW-0677">Repeat</keyword>
<evidence type="ECO:0008006" key="5">
    <source>
        <dbReference type="Google" id="ProtNLM"/>
    </source>
</evidence>
<dbReference type="Gene3D" id="3.10.20.90">
    <property type="entry name" value="Phosphatidylinositol 3-kinase Catalytic Subunit, Chain A, domain 1"/>
    <property type="match status" value="1"/>
</dbReference>
<evidence type="ECO:0000256" key="1">
    <source>
        <dbReference type="ARBA" id="ARBA00022614"/>
    </source>
</evidence>
<dbReference type="STRING" id="32264.T1K289"/>
<dbReference type="KEGG" id="tut:107359957"/>
<dbReference type="AlphaFoldDB" id="T1K289"/>
<evidence type="ECO:0000313" key="3">
    <source>
        <dbReference type="EnsemblMetazoa" id="tetur04g04180.1"/>
    </source>
</evidence>
<dbReference type="InterPro" id="IPR032675">
    <property type="entry name" value="LRR_dom_sf"/>
</dbReference>
<keyword evidence="1" id="KW-0433">Leucine-rich repeat</keyword>
<dbReference type="EnsemblMetazoa" id="tetur04g04180.1">
    <property type="protein sequence ID" value="tetur04g04180.1"/>
    <property type="gene ID" value="tetur04g04180"/>
</dbReference>
<gene>
    <name evidence="3" type="primary">107359957</name>
</gene>
<dbReference type="OrthoDB" id="6506817at2759"/>
<organism evidence="3 4">
    <name type="scientific">Tetranychus urticae</name>
    <name type="common">Two-spotted spider mite</name>
    <dbReference type="NCBI Taxonomy" id="32264"/>
    <lineage>
        <taxon>Eukaryota</taxon>
        <taxon>Metazoa</taxon>
        <taxon>Ecdysozoa</taxon>
        <taxon>Arthropoda</taxon>
        <taxon>Chelicerata</taxon>
        <taxon>Arachnida</taxon>
        <taxon>Acari</taxon>
        <taxon>Acariformes</taxon>
        <taxon>Trombidiformes</taxon>
        <taxon>Prostigmata</taxon>
        <taxon>Eleutherengona</taxon>
        <taxon>Raphignathae</taxon>
        <taxon>Tetranychoidea</taxon>
        <taxon>Tetranychidae</taxon>
        <taxon>Tetranychus</taxon>
    </lineage>
</organism>
<dbReference type="InterPro" id="IPR001611">
    <property type="entry name" value="Leu-rich_rpt"/>
</dbReference>
<dbReference type="EMBL" id="CAEY01001360">
    <property type="status" value="NOT_ANNOTATED_CDS"/>
    <property type="molecule type" value="Genomic_DNA"/>
</dbReference>
<dbReference type="GO" id="GO:0005737">
    <property type="term" value="C:cytoplasm"/>
    <property type="evidence" value="ECO:0007669"/>
    <property type="project" value="TreeGrafter"/>
</dbReference>
<name>T1K289_TETUR</name>
<dbReference type="PANTHER" id="PTHR15454:SF56">
    <property type="entry name" value="PROTEIN PHOSPHATASE 1 REGULATORY SUBUNIT 7-RELATED"/>
    <property type="match status" value="1"/>
</dbReference>
<dbReference type="PANTHER" id="PTHR15454">
    <property type="entry name" value="NISCHARIN RELATED"/>
    <property type="match status" value="1"/>
</dbReference>
<reference evidence="3" key="2">
    <citation type="submission" date="2015-06" db="UniProtKB">
        <authorList>
            <consortium name="EnsemblMetazoa"/>
        </authorList>
    </citation>
    <scope>IDENTIFICATION</scope>
</reference>